<evidence type="ECO:0000313" key="3">
    <source>
        <dbReference type="Proteomes" id="UP001056766"/>
    </source>
</evidence>
<organism evidence="2 3">
    <name type="scientific">Methanococcoides seepicolus</name>
    <dbReference type="NCBI Taxonomy" id="2828780"/>
    <lineage>
        <taxon>Archaea</taxon>
        <taxon>Methanobacteriati</taxon>
        <taxon>Methanobacteriota</taxon>
        <taxon>Stenosarchaea group</taxon>
        <taxon>Methanomicrobia</taxon>
        <taxon>Methanosarcinales</taxon>
        <taxon>Methanosarcinaceae</taxon>
        <taxon>Methanococcoides</taxon>
    </lineage>
</organism>
<gene>
    <name evidence="2" type="ORF">KDK67_09930</name>
</gene>
<dbReference type="InterPro" id="IPR006457">
    <property type="entry name" value="S_layer-rel_Mac"/>
</dbReference>
<evidence type="ECO:0000313" key="2">
    <source>
        <dbReference type="EMBL" id="MCM1987295.1"/>
    </source>
</evidence>
<comment type="caution">
    <text evidence="2">The sequence shown here is derived from an EMBL/GenBank/DDBJ whole genome shotgun (WGS) entry which is preliminary data.</text>
</comment>
<accession>A0A9E5DB40</accession>
<dbReference type="Gene3D" id="2.60.98.40">
    <property type="match status" value="1"/>
</dbReference>
<dbReference type="Pfam" id="PF07752">
    <property type="entry name" value="S-layer"/>
    <property type="match status" value="1"/>
</dbReference>
<name>A0A9E5DB40_9EURY</name>
<reference evidence="2" key="1">
    <citation type="journal article" date="2021" name="mSystems">
        <title>Bacteria and Archaea Synergistically Convert Glycine Betaine to Biogenic Methane in the Formosa Cold Seep of the South China Sea.</title>
        <authorList>
            <person name="Li L."/>
            <person name="Zhang W."/>
            <person name="Zhang S."/>
            <person name="Song L."/>
            <person name="Sun Q."/>
            <person name="Zhang H."/>
            <person name="Xiang H."/>
            <person name="Dong X."/>
        </authorList>
    </citation>
    <scope>NUCLEOTIDE SEQUENCE</scope>
    <source>
        <strain evidence="2">LLY</strain>
    </source>
</reference>
<reference evidence="2" key="2">
    <citation type="submission" date="2021-04" db="EMBL/GenBank/DDBJ databases">
        <authorList>
            <person name="Dong X."/>
        </authorList>
    </citation>
    <scope>NUCLEOTIDE SEQUENCE</scope>
    <source>
        <strain evidence="2">LLY</strain>
    </source>
</reference>
<protein>
    <recommendedName>
        <fullName evidence="1">S-layer family duplication domain-containing protein</fullName>
    </recommendedName>
</protein>
<keyword evidence="3" id="KW-1185">Reference proteome</keyword>
<dbReference type="RefSeq" id="WP_250868635.1">
    <property type="nucleotide sequence ID" value="NZ_JAGSOI010000042.1"/>
</dbReference>
<evidence type="ECO:0000259" key="1">
    <source>
        <dbReference type="Pfam" id="PF07752"/>
    </source>
</evidence>
<sequence length="160" mass="18270">MDKNSKKMANALKLLSILIVIIISSLILSANFVPSKYLKDFSEQPVEETLPQEVFGEQTFSFSERYVLSTGEAFKLPDNYDLIPKQIDIEGRRAWLEVSRNGDFIDDQVLTISDDLGSGWDVYSEDGNELMFRIYLYDVSQNKIDSVTTESECVVYVEIM</sequence>
<proteinExistence type="predicted"/>
<dbReference type="Proteomes" id="UP001056766">
    <property type="component" value="Unassembled WGS sequence"/>
</dbReference>
<dbReference type="AlphaFoldDB" id="A0A9E5DB40"/>
<feature type="domain" description="S-layer family duplication" evidence="1">
    <location>
        <begin position="63"/>
        <end position="125"/>
    </location>
</feature>
<dbReference type="EMBL" id="JAGSOI010000042">
    <property type="protein sequence ID" value="MCM1987295.1"/>
    <property type="molecule type" value="Genomic_DNA"/>
</dbReference>